<gene>
    <name evidence="1" type="ORF">SK854_06575</name>
</gene>
<sequence>MSRQPDRSRSRRIVLAVVLFAFIVAAPGDDDECGETSPVAVTGVLAAAGLLPRLVGVAGRALVLLAQPGKAFRPPCPAN</sequence>
<dbReference type="RefSeq" id="WP_319974087.1">
    <property type="nucleotide sequence ID" value="NZ_JAXAVU010000004.1"/>
</dbReference>
<name>A0ABU4URH3_9PSEU</name>
<dbReference type="Proteomes" id="UP001285352">
    <property type="component" value="Unassembled WGS sequence"/>
</dbReference>
<organism evidence="1 2">
    <name type="scientific">Lentzea sokolovensis</name>
    <dbReference type="NCBI Taxonomy" id="3095429"/>
    <lineage>
        <taxon>Bacteria</taxon>
        <taxon>Bacillati</taxon>
        <taxon>Actinomycetota</taxon>
        <taxon>Actinomycetes</taxon>
        <taxon>Pseudonocardiales</taxon>
        <taxon>Pseudonocardiaceae</taxon>
        <taxon>Lentzea</taxon>
    </lineage>
</organism>
<evidence type="ECO:0000313" key="1">
    <source>
        <dbReference type="EMBL" id="MDX8141767.1"/>
    </source>
</evidence>
<keyword evidence="2" id="KW-1185">Reference proteome</keyword>
<dbReference type="EMBL" id="JAXAVU010000004">
    <property type="protein sequence ID" value="MDX8141767.1"/>
    <property type="molecule type" value="Genomic_DNA"/>
</dbReference>
<proteinExistence type="predicted"/>
<evidence type="ECO:0000313" key="2">
    <source>
        <dbReference type="Proteomes" id="UP001285352"/>
    </source>
</evidence>
<comment type="caution">
    <text evidence="1">The sequence shown here is derived from an EMBL/GenBank/DDBJ whole genome shotgun (WGS) entry which is preliminary data.</text>
</comment>
<reference evidence="1 2" key="1">
    <citation type="submission" date="2023-11" db="EMBL/GenBank/DDBJ databases">
        <title>Lentzea sokolovensis, sp. nov., Lentzea kristufkii, sp. nov., and Lentzea miocenensis, sp. nov., rare actinobacteria from Sokolov Coal Basin, Miocene lacustrine sediment, Czech Republic.</title>
        <authorList>
            <person name="Lara A."/>
            <person name="Kotroba L."/>
            <person name="Nouioui I."/>
            <person name="Neumann-Schaal M."/>
            <person name="Mast Y."/>
            <person name="Chronakova A."/>
        </authorList>
    </citation>
    <scope>NUCLEOTIDE SEQUENCE [LARGE SCALE GENOMIC DNA]</scope>
    <source>
        <strain evidence="1 2">BCCO 10_0061</strain>
    </source>
</reference>
<accession>A0ABU4URH3</accession>
<protein>
    <submittedName>
        <fullName evidence="1">Uncharacterized protein</fullName>
    </submittedName>
</protein>